<name>A6NWF1_9FIRM</name>
<evidence type="ECO:0000313" key="2">
    <source>
        <dbReference type="Proteomes" id="UP000003639"/>
    </source>
</evidence>
<comment type="caution">
    <text evidence="1">The sequence shown here is derived from an EMBL/GenBank/DDBJ whole genome shotgun (WGS) entry which is preliminary data.</text>
</comment>
<dbReference type="Proteomes" id="UP000003639">
    <property type="component" value="Unassembled WGS sequence"/>
</dbReference>
<organism evidence="1 2">
    <name type="scientific">Pseudoflavonifractor capillosus ATCC 29799</name>
    <dbReference type="NCBI Taxonomy" id="411467"/>
    <lineage>
        <taxon>Bacteria</taxon>
        <taxon>Bacillati</taxon>
        <taxon>Bacillota</taxon>
        <taxon>Clostridia</taxon>
        <taxon>Eubacteriales</taxon>
        <taxon>Oscillospiraceae</taxon>
        <taxon>Pseudoflavonifractor</taxon>
    </lineage>
</organism>
<gene>
    <name evidence="1" type="ORF">BACCAP_02545</name>
</gene>
<dbReference type="eggNOG" id="COG2207">
    <property type="taxonomic scope" value="Bacteria"/>
</dbReference>
<dbReference type="EMBL" id="AAXG02000016">
    <property type="protein sequence ID" value="EDM99488.1"/>
    <property type="molecule type" value="Genomic_DNA"/>
</dbReference>
<sequence>MQELNYLKDKVITPGAAPFVSHATYPVNDGHADLWLYDIFPGVQLMVTDFACETCFQDGMEQDVIGIHHCARGRFECVFDHWNYVYIRAQKIRYSVTL</sequence>
<reference evidence="1 2" key="1">
    <citation type="submission" date="2007-04" db="EMBL/GenBank/DDBJ databases">
        <authorList>
            <person name="Fulton L."/>
            <person name="Clifton S."/>
            <person name="Fulton B."/>
            <person name="Xu J."/>
            <person name="Minx P."/>
            <person name="Pepin K.H."/>
            <person name="Johnson M."/>
            <person name="Thiruvilangam P."/>
            <person name="Bhonagiri V."/>
            <person name="Nash W.E."/>
            <person name="Mardis E.R."/>
            <person name="Wilson R.K."/>
        </authorList>
    </citation>
    <scope>NUCLEOTIDE SEQUENCE [LARGE SCALE GENOMIC DNA]</scope>
    <source>
        <strain evidence="1 2">ATCC 29799</strain>
    </source>
</reference>
<dbReference type="STRING" id="411467.BACCAP_02545"/>
<dbReference type="AlphaFoldDB" id="A6NWF1"/>
<protein>
    <submittedName>
        <fullName evidence="1">Uncharacterized protein</fullName>
    </submittedName>
</protein>
<evidence type="ECO:0000313" key="1">
    <source>
        <dbReference type="EMBL" id="EDM99488.1"/>
    </source>
</evidence>
<keyword evidence="2" id="KW-1185">Reference proteome</keyword>
<accession>A6NWF1</accession>
<proteinExistence type="predicted"/>
<reference evidence="1 2" key="2">
    <citation type="submission" date="2007-06" db="EMBL/GenBank/DDBJ databases">
        <title>Draft genome sequence of Pseudoflavonifractor capillosus ATCC 29799.</title>
        <authorList>
            <person name="Sudarsanam P."/>
            <person name="Ley R."/>
            <person name="Guruge J."/>
            <person name="Turnbaugh P.J."/>
            <person name="Mahowald M."/>
            <person name="Liep D."/>
            <person name="Gordon J."/>
        </authorList>
    </citation>
    <scope>NUCLEOTIDE SEQUENCE [LARGE SCALE GENOMIC DNA]</scope>
    <source>
        <strain evidence="1 2">ATCC 29799</strain>
    </source>
</reference>